<dbReference type="EC" id="6.1.1.3" evidence="2"/>
<dbReference type="InterPro" id="IPR045864">
    <property type="entry name" value="aa-tRNA-synth_II/BPL/LPL"/>
</dbReference>
<keyword evidence="4" id="KW-0547">Nucleotide-binding</keyword>
<evidence type="ECO:0000313" key="12">
    <source>
        <dbReference type="Proteomes" id="UP000290809"/>
    </source>
</evidence>
<comment type="caution">
    <text evidence="11">The sequence shown here is derived from an EMBL/GenBank/DDBJ whole genome shotgun (WGS) entry which is preliminary data.</text>
</comment>
<dbReference type="InterPro" id="IPR036621">
    <property type="entry name" value="Anticodon-bd_dom_sf"/>
</dbReference>
<evidence type="ECO:0000256" key="2">
    <source>
        <dbReference type="ARBA" id="ARBA00013163"/>
    </source>
</evidence>
<evidence type="ECO:0000256" key="4">
    <source>
        <dbReference type="ARBA" id="ARBA00022741"/>
    </source>
</evidence>
<comment type="similarity">
    <text evidence="1">Belongs to the class-II aminoacyl-tRNA synthetase family.</text>
</comment>
<dbReference type="CDD" id="cd00860">
    <property type="entry name" value="ThrRS_anticodon"/>
    <property type="match status" value="1"/>
</dbReference>
<comment type="catalytic activity">
    <reaction evidence="9">
        <text>tRNA(Thr) + L-threonine + ATP = L-threonyl-tRNA(Thr) + AMP + diphosphate + H(+)</text>
        <dbReference type="Rhea" id="RHEA:24624"/>
        <dbReference type="Rhea" id="RHEA-COMP:9670"/>
        <dbReference type="Rhea" id="RHEA-COMP:9704"/>
        <dbReference type="ChEBI" id="CHEBI:15378"/>
        <dbReference type="ChEBI" id="CHEBI:30616"/>
        <dbReference type="ChEBI" id="CHEBI:33019"/>
        <dbReference type="ChEBI" id="CHEBI:57926"/>
        <dbReference type="ChEBI" id="CHEBI:78442"/>
        <dbReference type="ChEBI" id="CHEBI:78534"/>
        <dbReference type="ChEBI" id="CHEBI:456215"/>
        <dbReference type="EC" id="6.1.1.3"/>
    </reaction>
</comment>
<keyword evidence="3" id="KW-0436">Ligase</keyword>
<proteinExistence type="inferred from homology"/>
<keyword evidence="6" id="KW-0648">Protein biosynthesis</keyword>
<evidence type="ECO:0000256" key="5">
    <source>
        <dbReference type="ARBA" id="ARBA00022840"/>
    </source>
</evidence>
<dbReference type="Gene3D" id="3.30.930.10">
    <property type="entry name" value="Bira Bifunctional Protein, Domain 2"/>
    <property type="match status" value="1"/>
</dbReference>
<dbReference type="GO" id="GO:0006435">
    <property type="term" value="P:threonyl-tRNA aminoacylation"/>
    <property type="evidence" value="ECO:0007669"/>
    <property type="project" value="TreeGrafter"/>
</dbReference>
<name>A0A430PXK7_SCHBO</name>
<dbReference type="GO" id="GO:0004829">
    <property type="term" value="F:threonine-tRNA ligase activity"/>
    <property type="evidence" value="ECO:0007669"/>
    <property type="project" value="UniProtKB-EC"/>
</dbReference>
<dbReference type="InterPro" id="IPR047246">
    <property type="entry name" value="ThrRS_anticodon"/>
</dbReference>
<evidence type="ECO:0000256" key="6">
    <source>
        <dbReference type="ARBA" id="ARBA00022917"/>
    </source>
</evidence>
<evidence type="ECO:0000256" key="1">
    <source>
        <dbReference type="ARBA" id="ARBA00008226"/>
    </source>
</evidence>
<dbReference type="PANTHER" id="PTHR11451">
    <property type="entry name" value="THREONINE-TRNA LIGASE"/>
    <property type="match status" value="1"/>
</dbReference>
<gene>
    <name evidence="11" type="ORF">DC041_0011725</name>
</gene>
<evidence type="ECO:0000256" key="9">
    <source>
        <dbReference type="ARBA" id="ARBA00049515"/>
    </source>
</evidence>
<dbReference type="FunFam" id="3.40.50.800:FF:000003">
    <property type="entry name" value="Threonine--tRNA ligase 2, cytoplasmic"/>
    <property type="match status" value="1"/>
</dbReference>
<evidence type="ECO:0000256" key="8">
    <source>
        <dbReference type="ARBA" id="ARBA00031900"/>
    </source>
</evidence>
<keyword evidence="12" id="KW-1185">Reference proteome</keyword>
<dbReference type="SUPFAM" id="SSF52954">
    <property type="entry name" value="Class II aaRS ABD-related"/>
    <property type="match status" value="1"/>
</dbReference>
<sequence>QLKESLDEVGLKWELNPGDGAFYGPKIDITIMDALRRRHQCATIQLDFQLPVRFNLSYASETDNLSGSDNYNNVSNTTNGISDHHEATNHQTDLNIHRPVIIHRAILGSVERIIAILTESYGGNICIYGNGHFGLARQVLVVPVVSACDEYAIDVKNRLHDAGFMVSVDTDPGRTLNKKIRNGQLLQNNFILVVGEKEITNGTVNVRTRDNKVHGEHPVEHVIERFRQLAASRTLEAEQEF</sequence>
<keyword evidence="5" id="KW-0067">ATP-binding</keyword>
<dbReference type="AlphaFoldDB" id="A0A430PXK7"/>
<evidence type="ECO:0000256" key="3">
    <source>
        <dbReference type="ARBA" id="ARBA00022598"/>
    </source>
</evidence>
<dbReference type="SUPFAM" id="SSF55681">
    <property type="entry name" value="Class II aaRS and biotin synthetases"/>
    <property type="match status" value="1"/>
</dbReference>
<dbReference type="PANTHER" id="PTHR11451:SF46">
    <property type="entry name" value="THREONINE--TRNA LIGASE"/>
    <property type="match status" value="1"/>
</dbReference>
<dbReference type="Pfam" id="PF03129">
    <property type="entry name" value="HGTP_anticodon"/>
    <property type="match status" value="1"/>
</dbReference>
<evidence type="ECO:0000256" key="7">
    <source>
        <dbReference type="ARBA" id="ARBA00023146"/>
    </source>
</evidence>
<accession>A0A430PXK7</accession>
<dbReference type="GO" id="GO:0005524">
    <property type="term" value="F:ATP binding"/>
    <property type="evidence" value="ECO:0007669"/>
    <property type="project" value="UniProtKB-KW"/>
</dbReference>
<dbReference type="EMBL" id="QMKO01004412">
    <property type="protein sequence ID" value="RTG80190.1"/>
    <property type="molecule type" value="Genomic_DNA"/>
</dbReference>
<dbReference type="GO" id="GO:0005739">
    <property type="term" value="C:mitochondrion"/>
    <property type="evidence" value="ECO:0007669"/>
    <property type="project" value="TreeGrafter"/>
</dbReference>
<dbReference type="InterPro" id="IPR004154">
    <property type="entry name" value="Anticodon-bd"/>
</dbReference>
<reference evidence="11 12" key="1">
    <citation type="journal article" date="2019" name="PLoS Pathog.">
        <title>Genome sequence of the bovine parasite Schistosoma bovis Tanzania.</title>
        <authorList>
            <person name="Oey H."/>
            <person name="Zakrzewski M."/>
            <person name="Gobert G."/>
            <person name="Gravermann K."/>
            <person name="Stoye J."/>
            <person name="Jones M."/>
            <person name="Mcmanus D."/>
            <person name="Krause L."/>
        </authorList>
    </citation>
    <scope>NUCLEOTIDE SEQUENCE [LARGE SCALE GENOMIC DNA]</scope>
    <source>
        <strain evidence="11 12">TAN1997</strain>
    </source>
</reference>
<dbReference type="Proteomes" id="UP000290809">
    <property type="component" value="Unassembled WGS sequence"/>
</dbReference>
<organism evidence="11 12">
    <name type="scientific">Schistosoma bovis</name>
    <name type="common">Blood fluke</name>
    <dbReference type="NCBI Taxonomy" id="6184"/>
    <lineage>
        <taxon>Eukaryota</taxon>
        <taxon>Metazoa</taxon>
        <taxon>Spiralia</taxon>
        <taxon>Lophotrochozoa</taxon>
        <taxon>Platyhelminthes</taxon>
        <taxon>Trematoda</taxon>
        <taxon>Digenea</taxon>
        <taxon>Strigeidida</taxon>
        <taxon>Schistosomatoidea</taxon>
        <taxon>Schistosomatidae</taxon>
        <taxon>Schistosoma</taxon>
    </lineage>
</organism>
<evidence type="ECO:0000259" key="10">
    <source>
        <dbReference type="Pfam" id="PF03129"/>
    </source>
</evidence>
<protein>
    <recommendedName>
        <fullName evidence="2">threonine--tRNA ligase</fullName>
        <ecNumber evidence="2">6.1.1.3</ecNumber>
    </recommendedName>
    <alternativeName>
        <fullName evidence="8">Threonyl-tRNA synthetase</fullName>
    </alternativeName>
</protein>
<keyword evidence="7 11" id="KW-0030">Aminoacyl-tRNA synthetase</keyword>
<dbReference type="Gene3D" id="3.40.50.800">
    <property type="entry name" value="Anticodon-binding domain"/>
    <property type="match status" value="1"/>
</dbReference>
<dbReference type="STRING" id="6184.A0A430PXK7"/>
<feature type="domain" description="Anticodon-binding" evidence="10">
    <location>
        <begin position="138"/>
        <end position="228"/>
    </location>
</feature>
<feature type="non-terminal residue" evidence="11">
    <location>
        <position position="1"/>
    </location>
</feature>
<evidence type="ECO:0000313" key="11">
    <source>
        <dbReference type="EMBL" id="RTG80190.1"/>
    </source>
</evidence>